<feature type="compositionally biased region" description="Basic and acidic residues" evidence="1">
    <location>
        <begin position="74"/>
        <end position="84"/>
    </location>
</feature>
<organism evidence="2">
    <name type="scientific">marine sediment metagenome</name>
    <dbReference type="NCBI Taxonomy" id="412755"/>
    <lineage>
        <taxon>unclassified sequences</taxon>
        <taxon>metagenomes</taxon>
        <taxon>ecological metagenomes</taxon>
    </lineage>
</organism>
<proteinExistence type="predicted"/>
<name>X1A2H5_9ZZZZ</name>
<feature type="compositionally biased region" description="Low complexity" evidence="1">
    <location>
        <begin position="15"/>
        <end position="26"/>
    </location>
</feature>
<accession>X1A2H5</accession>
<comment type="caution">
    <text evidence="2">The sequence shown here is derived from an EMBL/GenBank/DDBJ whole genome shotgun (WGS) entry which is preliminary data.</text>
</comment>
<gene>
    <name evidence="2" type="ORF">S01H4_29023</name>
</gene>
<dbReference type="EMBL" id="BART01014630">
    <property type="protein sequence ID" value="GAG75934.1"/>
    <property type="molecule type" value="Genomic_DNA"/>
</dbReference>
<feature type="compositionally biased region" description="Acidic residues" evidence="1">
    <location>
        <begin position="63"/>
        <end position="73"/>
    </location>
</feature>
<evidence type="ECO:0000313" key="2">
    <source>
        <dbReference type="EMBL" id="GAG75934.1"/>
    </source>
</evidence>
<dbReference type="AlphaFoldDB" id="X1A2H5"/>
<feature type="region of interest" description="Disordered" evidence="1">
    <location>
        <begin position="1"/>
        <end position="84"/>
    </location>
</feature>
<feature type="compositionally biased region" description="Basic and acidic residues" evidence="1">
    <location>
        <begin position="27"/>
        <end position="47"/>
    </location>
</feature>
<sequence>MDTGLLESDEHLSSDDSGSSTSGYHSSSEEHETPDTKKAFDETESQKNRTPTKQFLAGRQCLDFDDDSDDESEISSHSDGDTRR</sequence>
<evidence type="ECO:0000256" key="1">
    <source>
        <dbReference type="SAM" id="MobiDB-lite"/>
    </source>
</evidence>
<protein>
    <submittedName>
        <fullName evidence="2">Uncharacterized protein</fullName>
    </submittedName>
</protein>
<reference evidence="2" key="1">
    <citation type="journal article" date="2014" name="Front. Microbiol.">
        <title>High frequency of phylogenetically diverse reductive dehalogenase-homologous genes in deep subseafloor sedimentary metagenomes.</title>
        <authorList>
            <person name="Kawai M."/>
            <person name="Futagami T."/>
            <person name="Toyoda A."/>
            <person name="Takaki Y."/>
            <person name="Nishi S."/>
            <person name="Hori S."/>
            <person name="Arai W."/>
            <person name="Tsubouchi T."/>
            <person name="Morono Y."/>
            <person name="Uchiyama I."/>
            <person name="Ito T."/>
            <person name="Fujiyama A."/>
            <person name="Inagaki F."/>
            <person name="Takami H."/>
        </authorList>
    </citation>
    <scope>NUCLEOTIDE SEQUENCE</scope>
    <source>
        <strain evidence="2">Expedition CK06-06</strain>
    </source>
</reference>